<dbReference type="Gene3D" id="2.120.10.30">
    <property type="entry name" value="TolB, C-terminal domain"/>
    <property type="match status" value="1"/>
</dbReference>
<comment type="caution">
    <text evidence="3">The sequence shown here is derived from an EMBL/GenBank/DDBJ whole genome shotgun (WGS) entry which is preliminary data.</text>
</comment>
<protein>
    <submittedName>
        <fullName evidence="3">Oxidoreductase</fullName>
    </submittedName>
</protein>
<keyword evidence="4" id="KW-1185">Reference proteome</keyword>
<feature type="chain" id="PRO_5005409229" evidence="1">
    <location>
        <begin position="21"/>
        <end position="407"/>
    </location>
</feature>
<feature type="domain" description="Pyrroloquinoline quinone-dependent pyranose dehydrogenase beta-propeller" evidence="2">
    <location>
        <begin position="67"/>
        <end position="404"/>
    </location>
</feature>
<evidence type="ECO:0000313" key="4">
    <source>
        <dbReference type="Proteomes" id="UP000027821"/>
    </source>
</evidence>
<dbReference type="Proteomes" id="UP000027821">
    <property type="component" value="Unassembled WGS sequence"/>
</dbReference>
<dbReference type="InterPro" id="IPR011042">
    <property type="entry name" value="6-blade_b-propeller_TolB-like"/>
</dbReference>
<dbReference type="RefSeq" id="WP_035068639.1">
    <property type="nucleotide sequence ID" value="NZ_JMIH01000004.1"/>
</dbReference>
<dbReference type="OrthoDB" id="9811395at2"/>
<sequence length="407" mass="44880">MRKILLSIGFITSITCLLLACSSDTISEFWDSIIPETNEDPTQSQISTYVFKPAQLSATDERIQQLRVPQGFSVRKFADELGEARILAATSSGHVYVTNREDGEVILLEDTNGDGAADRREVVATLEDAHGLAVFDNKLYIVTIKEIYAADINTNGTLGAPQLIYGGLPDGGQHPNRTLGFGPDGMMYVSVGSTCNACPEPNPLHATMLQANPDGSNMRIYAEGLRNTIGFGWHPETSMFWGMDHGIDKLGDDVSHEELNHIIDGAHYGWPYIFDDGRYNAYPRPEDMTYAEFAAMSTFPSLMYTAHAAPMQMVFYTGNQFPADYNGDAFVAYRGSWNRSTPEGYKVSRIIFENGTPVRFEDFLTGFLVNNNNAHFGRLVGLAVHADGSLLVSDDTNGVIYRIAHNQ</sequence>
<evidence type="ECO:0000259" key="2">
    <source>
        <dbReference type="Pfam" id="PF22807"/>
    </source>
</evidence>
<dbReference type="InterPro" id="IPR011041">
    <property type="entry name" value="Quinoprot_gluc/sorb_DH_b-prop"/>
</dbReference>
<accession>A0A074L0J1</accession>
<name>A0A074L0J1_9BACT</name>
<feature type="signal peptide" evidence="1">
    <location>
        <begin position="1"/>
        <end position="20"/>
    </location>
</feature>
<dbReference type="InterPro" id="IPR054539">
    <property type="entry name" value="Beta-prop_PDH"/>
</dbReference>
<dbReference type="SUPFAM" id="SSF50952">
    <property type="entry name" value="Soluble quinoprotein glucose dehydrogenase"/>
    <property type="match status" value="1"/>
</dbReference>
<dbReference type="PROSITE" id="PS51257">
    <property type="entry name" value="PROKAR_LIPOPROTEIN"/>
    <property type="match status" value="1"/>
</dbReference>
<dbReference type="Pfam" id="PF22807">
    <property type="entry name" value="TrAA12"/>
    <property type="match status" value="1"/>
</dbReference>
<dbReference type="eggNOG" id="COG2133">
    <property type="taxonomic scope" value="Bacteria"/>
</dbReference>
<proteinExistence type="predicted"/>
<reference evidence="3 4" key="1">
    <citation type="submission" date="2014-04" db="EMBL/GenBank/DDBJ databases">
        <title>Characterization and application of a salt tolerant electro-active bacterium.</title>
        <authorList>
            <person name="Yang L."/>
            <person name="Wei S."/>
            <person name="Tay Q.X.M."/>
        </authorList>
    </citation>
    <scope>NUCLEOTIDE SEQUENCE [LARGE SCALE GENOMIC DNA]</scope>
    <source>
        <strain evidence="3 4">LY1</strain>
    </source>
</reference>
<evidence type="ECO:0000313" key="3">
    <source>
        <dbReference type="EMBL" id="KEO75751.1"/>
    </source>
</evidence>
<dbReference type="EMBL" id="JMIH01000004">
    <property type="protein sequence ID" value="KEO75751.1"/>
    <property type="molecule type" value="Genomic_DNA"/>
</dbReference>
<evidence type="ECO:0000256" key="1">
    <source>
        <dbReference type="SAM" id="SignalP"/>
    </source>
</evidence>
<dbReference type="AlphaFoldDB" id="A0A074L0J1"/>
<gene>
    <name evidence="3" type="ORF">EL17_22255</name>
</gene>
<dbReference type="PANTHER" id="PTHR33546:SF1">
    <property type="entry name" value="LARGE, MULTIFUNCTIONAL SECRETED PROTEIN"/>
    <property type="match status" value="1"/>
</dbReference>
<keyword evidence="1" id="KW-0732">Signal</keyword>
<organism evidence="3 4">
    <name type="scientific">Anditalea andensis</name>
    <dbReference type="NCBI Taxonomy" id="1048983"/>
    <lineage>
        <taxon>Bacteria</taxon>
        <taxon>Pseudomonadati</taxon>
        <taxon>Bacteroidota</taxon>
        <taxon>Cytophagia</taxon>
        <taxon>Cytophagales</taxon>
        <taxon>Cytophagaceae</taxon>
        <taxon>Anditalea</taxon>
    </lineage>
</organism>
<dbReference type="PANTHER" id="PTHR33546">
    <property type="entry name" value="LARGE, MULTIFUNCTIONAL SECRETED PROTEIN-RELATED"/>
    <property type="match status" value="1"/>
</dbReference>
<dbReference type="STRING" id="1048983.EL17_22255"/>